<keyword evidence="7 8" id="KW-0501">Molybdenum cofactor biosynthesis</keyword>
<reference evidence="10 11" key="1">
    <citation type="submission" date="2020-07" db="EMBL/GenBank/DDBJ databases">
        <authorList>
            <person name="Cui H."/>
        </authorList>
    </citation>
    <scope>NUCLEOTIDE SEQUENCE [LARGE SCALE GENOMIC DNA]</scope>
    <source>
        <strain evidence="10 11">YPL8</strain>
    </source>
</reference>
<dbReference type="GeneID" id="56031741"/>
<gene>
    <name evidence="8" type="primary">mobA</name>
    <name evidence="10" type="ORF">HYG82_00580</name>
</gene>
<keyword evidence="1 8" id="KW-0963">Cytoplasm</keyword>
<feature type="binding site" evidence="8">
    <location>
        <position position="28"/>
    </location>
    <ligand>
        <name>GTP</name>
        <dbReference type="ChEBI" id="CHEBI:37565"/>
    </ligand>
</feature>
<dbReference type="AlphaFoldDB" id="A0A7D5GQG0"/>
<evidence type="ECO:0000256" key="4">
    <source>
        <dbReference type="ARBA" id="ARBA00022741"/>
    </source>
</evidence>
<dbReference type="InterPro" id="IPR029044">
    <property type="entry name" value="Nucleotide-diphossugar_trans"/>
</dbReference>
<dbReference type="EC" id="2.7.7.77" evidence="8"/>
<feature type="binding site" evidence="8">
    <location>
        <position position="56"/>
    </location>
    <ligand>
        <name>GTP</name>
        <dbReference type="ChEBI" id="CHEBI:37565"/>
    </ligand>
</feature>
<comment type="similarity">
    <text evidence="8">Belongs to the MobA family.</text>
</comment>
<dbReference type="GO" id="GO:0005525">
    <property type="term" value="F:GTP binding"/>
    <property type="evidence" value="ECO:0007669"/>
    <property type="project" value="UniProtKB-UniRule"/>
</dbReference>
<keyword evidence="3 8" id="KW-0479">Metal-binding</keyword>
<organism evidence="10 11">
    <name type="scientific">Natrinema halophilum</name>
    <dbReference type="NCBI Taxonomy" id="1699371"/>
    <lineage>
        <taxon>Archaea</taxon>
        <taxon>Methanobacteriati</taxon>
        <taxon>Methanobacteriota</taxon>
        <taxon>Stenosarchaea group</taxon>
        <taxon>Halobacteria</taxon>
        <taxon>Halobacteriales</taxon>
        <taxon>Natrialbaceae</taxon>
        <taxon>Natrinema</taxon>
    </lineage>
</organism>
<keyword evidence="10" id="KW-0548">Nucleotidyltransferase</keyword>
<comment type="function">
    <text evidence="8">Transfers a GMP moiety from GTP to Mo-molybdopterin (Mo-MPT) cofactor (Moco or molybdenum cofactor) to form Mo-molybdopterin guanine dinucleotide (Mo-MGD) cofactor.</text>
</comment>
<accession>A0A7D5GQG0</accession>
<feature type="binding site" evidence="8">
    <location>
        <begin position="15"/>
        <end position="17"/>
    </location>
    <ligand>
        <name>GTP</name>
        <dbReference type="ChEBI" id="CHEBI:37565"/>
    </ligand>
</feature>
<dbReference type="GO" id="GO:0006777">
    <property type="term" value="P:Mo-molybdopterin cofactor biosynthetic process"/>
    <property type="evidence" value="ECO:0007669"/>
    <property type="project" value="UniProtKB-KW"/>
</dbReference>
<evidence type="ECO:0000256" key="8">
    <source>
        <dbReference type="HAMAP-Rule" id="MF_00316"/>
    </source>
</evidence>
<comment type="domain">
    <text evidence="8">The N-terminal domain determines nucleotide recognition and specific binding, while the C-terminal domain determines the specific binding to the target protein.</text>
</comment>
<feature type="binding site" evidence="8">
    <location>
        <position position="109"/>
    </location>
    <ligand>
        <name>GTP</name>
        <dbReference type="ChEBI" id="CHEBI:37565"/>
    </ligand>
</feature>
<evidence type="ECO:0000256" key="7">
    <source>
        <dbReference type="ARBA" id="ARBA00023150"/>
    </source>
</evidence>
<keyword evidence="6 8" id="KW-0342">GTP-binding</keyword>
<dbReference type="GO" id="GO:0061603">
    <property type="term" value="F:molybdenum cofactor guanylyltransferase activity"/>
    <property type="evidence" value="ECO:0007669"/>
    <property type="project" value="UniProtKB-EC"/>
</dbReference>
<evidence type="ECO:0000256" key="2">
    <source>
        <dbReference type="ARBA" id="ARBA00022679"/>
    </source>
</evidence>
<protein>
    <recommendedName>
        <fullName evidence="8">Probable molybdenum cofactor guanylyltransferase</fullName>
        <shortName evidence="8">MoCo guanylyltransferase</shortName>
        <ecNumber evidence="8">2.7.7.77</ecNumber>
    </recommendedName>
    <alternativeName>
        <fullName evidence="8">GTP:molybdopterin guanylyltransferase</fullName>
    </alternativeName>
    <alternativeName>
        <fullName evidence="8">Mo-MPT guanylyltransferase</fullName>
    </alternativeName>
    <alternativeName>
        <fullName evidence="8">Molybdopterin guanylyltransferase</fullName>
    </alternativeName>
    <alternativeName>
        <fullName evidence="8">Molybdopterin-guanine dinucleotide synthase</fullName>
        <shortName evidence="8">MGD synthase</shortName>
    </alternativeName>
</protein>
<dbReference type="InterPro" id="IPR025877">
    <property type="entry name" value="MobA-like_NTP_Trfase"/>
</dbReference>
<keyword evidence="2 8" id="KW-0808">Transferase</keyword>
<dbReference type="KEGG" id="haly:HYG82_00580"/>
<dbReference type="SUPFAM" id="SSF53448">
    <property type="entry name" value="Nucleotide-diphospho-sugar transferases"/>
    <property type="match status" value="1"/>
</dbReference>
<feature type="domain" description="MobA-like NTP transferase" evidence="9">
    <location>
        <begin position="12"/>
        <end position="169"/>
    </location>
</feature>
<dbReference type="CDD" id="cd02503">
    <property type="entry name" value="MobA"/>
    <property type="match status" value="1"/>
</dbReference>
<dbReference type="PANTHER" id="PTHR19136">
    <property type="entry name" value="MOLYBDENUM COFACTOR GUANYLYLTRANSFERASE"/>
    <property type="match status" value="1"/>
</dbReference>
<comment type="cofactor">
    <cofactor evidence="8">
        <name>Mg(2+)</name>
        <dbReference type="ChEBI" id="CHEBI:18420"/>
    </cofactor>
</comment>
<keyword evidence="4 8" id="KW-0547">Nucleotide-binding</keyword>
<feature type="binding site" evidence="8">
    <location>
        <position position="109"/>
    </location>
    <ligand>
        <name>Mg(2+)</name>
        <dbReference type="ChEBI" id="CHEBI:18420"/>
    </ligand>
</feature>
<dbReference type="PANTHER" id="PTHR19136:SF81">
    <property type="entry name" value="MOLYBDENUM COFACTOR GUANYLYLTRANSFERASE"/>
    <property type="match status" value="1"/>
</dbReference>
<keyword evidence="11" id="KW-1185">Reference proteome</keyword>
<dbReference type="EMBL" id="CP058601">
    <property type="protein sequence ID" value="QLG47446.1"/>
    <property type="molecule type" value="Genomic_DNA"/>
</dbReference>
<dbReference type="Gene3D" id="3.90.550.10">
    <property type="entry name" value="Spore Coat Polysaccharide Biosynthesis Protein SpsA, Chain A"/>
    <property type="match status" value="1"/>
</dbReference>
<name>A0A7D5GQG0_9EURY</name>
<dbReference type="RefSeq" id="WP_179259189.1">
    <property type="nucleotide sequence ID" value="NZ_CP058601.1"/>
</dbReference>
<evidence type="ECO:0000256" key="1">
    <source>
        <dbReference type="ARBA" id="ARBA00022490"/>
    </source>
</evidence>
<dbReference type="GO" id="GO:0046872">
    <property type="term" value="F:metal ion binding"/>
    <property type="evidence" value="ECO:0007669"/>
    <property type="project" value="UniProtKB-KW"/>
</dbReference>
<comment type="catalytic activity">
    <reaction evidence="8">
        <text>Mo-molybdopterin + GTP + H(+) = Mo-molybdopterin guanine dinucleotide + diphosphate</text>
        <dbReference type="Rhea" id="RHEA:34243"/>
        <dbReference type="ChEBI" id="CHEBI:15378"/>
        <dbReference type="ChEBI" id="CHEBI:33019"/>
        <dbReference type="ChEBI" id="CHEBI:37565"/>
        <dbReference type="ChEBI" id="CHEBI:71302"/>
        <dbReference type="ChEBI" id="CHEBI:71310"/>
        <dbReference type="EC" id="2.7.7.77"/>
    </reaction>
</comment>
<dbReference type="Proteomes" id="UP000509241">
    <property type="component" value="Chromosome"/>
</dbReference>
<evidence type="ECO:0000256" key="3">
    <source>
        <dbReference type="ARBA" id="ARBA00022723"/>
    </source>
</evidence>
<dbReference type="GO" id="GO:0005737">
    <property type="term" value="C:cytoplasm"/>
    <property type="evidence" value="ECO:0007669"/>
    <property type="project" value="UniProtKB-SubCell"/>
</dbReference>
<evidence type="ECO:0000313" key="10">
    <source>
        <dbReference type="EMBL" id="QLG47446.1"/>
    </source>
</evidence>
<dbReference type="InterPro" id="IPR013482">
    <property type="entry name" value="Molybde_CF_guanTrfase"/>
</dbReference>
<proteinExistence type="inferred from homology"/>
<dbReference type="HAMAP" id="MF_00316">
    <property type="entry name" value="MobA"/>
    <property type="match status" value="1"/>
</dbReference>
<evidence type="ECO:0000256" key="6">
    <source>
        <dbReference type="ARBA" id="ARBA00023134"/>
    </source>
</evidence>
<feature type="binding site" evidence="8">
    <location>
        <position position="84"/>
    </location>
    <ligand>
        <name>GTP</name>
        <dbReference type="ChEBI" id="CHEBI:37565"/>
    </ligand>
</feature>
<dbReference type="Pfam" id="PF12804">
    <property type="entry name" value="NTP_transf_3"/>
    <property type="match status" value="1"/>
</dbReference>
<dbReference type="OrthoDB" id="28434at2157"/>
<evidence type="ECO:0000259" key="9">
    <source>
        <dbReference type="Pfam" id="PF12804"/>
    </source>
</evidence>
<keyword evidence="5 8" id="KW-0460">Magnesium</keyword>
<sequence>MASETGRDDRTGLILAGGHSTRFGDEDKALADLAGTPMIRRVFRRLEPVVDDIVVNCRMEQVPAIRTALADGPNASFAVDPIPDRGPVAGILTGLREATTAYAAVVGCDMPFIDTALVDHLFERASGHDAAVPRLDDRWFQTTQAVYQAKPMAEACERALERDERRIVEPLFELDYVVVDENEVRSHASLETFENVNTREELEAAATRLEAE</sequence>
<comment type="subcellular location">
    <subcellularLocation>
        <location evidence="8">Cytoplasm</location>
    </subcellularLocation>
</comment>
<evidence type="ECO:0000313" key="11">
    <source>
        <dbReference type="Proteomes" id="UP000509241"/>
    </source>
</evidence>
<evidence type="ECO:0000256" key="5">
    <source>
        <dbReference type="ARBA" id="ARBA00022842"/>
    </source>
</evidence>